<dbReference type="eggNOG" id="arCOG01369">
    <property type="taxonomic scope" value="Archaea"/>
</dbReference>
<dbReference type="OrthoDB" id="4907at2157"/>
<evidence type="ECO:0000256" key="1">
    <source>
        <dbReference type="ARBA" id="ARBA00007637"/>
    </source>
</evidence>
<dbReference type="PANTHER" id="PTHR43000">
    <property type="entry name" value="DTDP-D-GLUCOSE 4,6-DEHYDRATASE-RELATED"/>
    <property type="match status" value="1"/>
</dbReference>
<reference evidence="4" key="1">
    <citation type="journal article" date="2015" name="Microbiology">
        <title>Genome of Methanoregula boonei 6A8 reveals adaptations to oligotrophic peatland environments.</title>
        <authorList>
            <person name="Braeuer S."/>
            <person name="Cadillo-Quiroz H."/>
            <person name="Kyrpides N."/>
            <person name="Woyke T."/>
            <person name="Goodwin L."/>
            <person name="Detter C."/>
            <person name="Podell S."/>
            <person name="Yavitt J.B."/>
            <person name="Zinder S.H."/>
        </authorList>
    </citation>
    <scope>NUCLEOTIDE SEQUENCE [LARGE SCALE GENOMIC DNA]</scope>
    <source>
        <strain evidence="4">DSM 21154 / JCM 14090 / 6A8</strain>
    </source>
</reference>
<evidence type="ECO:0000313" key="4">
    <source>
        <dbReference type="Proteomes" id="UP000002408"/>
    </source>
</evidence>
<dbReference type="AlphaFoldDB" id="A7I634"/>
<dbReference type="STRING" id="456442.Mboo_0677"/>
<dbReference type="HOGENOM" id="CLU_007383_1_7_2"/>
<sequence length="310" mass="34456">MFDVVTGGAGFIGSHLVDTLVAQGNEVLVIDSLCAGRRECIARHIDNGAARFVRADLLDDGWQEHIDGADRLFHLAADPDVRQSAINPDPTMQNNIMATYRVLEAMRRYEVTELVFTSTSTVYGDATVIPTPEDYAPLLPISVYGASKLACEALISSYCYSFGMKSWIYRFANIVGERSGHGVITDFIRKLRENPAELEILGDGKQAKSYLEVHECVAAMLFALRTRGTVNIFNIGSEDWIDVKSIAEIVAEEMHLPDVKFRFTGGERGWVGDVPRMQLSIERIKGKRWKPELGSRESVRLAARDLVRSG</sequence>
<dbReference type="KEGG" id="mbn:Mboo_0677"/>
<dbReference type="RefSeq" id="WP_012106217.1">
    <property type="nucleotide sequence ID" value="NC_009712.1"/>
</dbReference>
<name>A7I634_METB6</name>
<accession>A7I634</accession>
<dbReference type="EMBL" id="CP000780">
    <property type="protein sequence ID" value="ABS55195.1"/>
    <property type="molecule type" value="Genomic_DNA"/>
</dbReference>
<evidence type="ECO:0000259" key="2">
    <source>
        <dbReference type="Pfam" id="PF01370"/>
    </source>
</evidence>
<feature type="domain" description="NAD-dependent epimerase/dehydratase" evidence="2">
    <location>
        <begin position="4"/>
        <end position="236"/>
    </location>
</feature>
<comment type="similarity">
    <text evidence="1">Belongs to the NAD(P)-dependent epimerase/dehydratase family.</text>
</comment>
<dbReference type="SUPFAM" id="SSF51735">
    <property type="entry name" value="NAD(P)-binding Rossmann-fold domains"/>
    <property type="match status" value="1"/>
</dbReference>
<dbReference type="CDD" id="cd05234">
    <property type="entry name" value="UDP_G4E_2_SDR_e"/>
    <property type="match status" value="1"/>
</dbReference>
<keyword evidence="4" id="KW-1185">Reference proteome</keyword>
<proteinExistence type="inferred from homology"/>
<dbReference type="Gene3D" id="3.90.25.10">
    <property type="entry name" value="UDP-galactose 4-epimerase, domain 1"/>
    <property type="match status" value="2"/>
</dbReference>
<dbReference type="GeneID" id="5411389"/>
<protein>
    <submittedName>
        <fullName evidence="3">NAD-dependent epimerase/dehydratase</fullName>
    </submittedName>
</protein>
<dbReference type="InterPro" id="IPR036291">
    <property type="entry name" value="NAD(P)-bd_dom_sf"/>
</dbReference>
<organism evidence="3 4">
    <name type="scientific">Methanoregula boonei (strain DSM 21154 / JCM 14090 / 6A8)</name>
    <dbReference type="NCBI Taxonomy" id="456442"/>
    <lineage>
        <taxon>Archaea</taxon>
        <taxon>Methanobacteriati</taxon>
        <taxon>Methanobacteriota</taxon>
        <taxon>Stenosarchaea group</taxon>
        <taxon>Methanomicrobia</taxon>
        <taxon>Methanomicrobiales</taxon>
        <taxon>Methanoregulaceae</taxon>
        <taxon>Methanoregula</taxon>
    </lineage>
</organism>
<evidence type="ECO:0000313" key="3">
    <source>
        <dbReference type="EMBL" id="ABS55195.1"/>
    </source>
</evidence>
<gene>
    <name evidence="3" type="ordered locus">Mboo_0677</name>
</gene>
<dbReference type="Proteomes" id="UP000002408">
    <property type="component" value="Chromosome"/>
</dbReference>
<dbReference type="Gene3D" id="3.40.50.720">
    <property type="entry name" value="NAD(P)-binding Rossmann-like Domain"/>
    <property type="match status" value="1"/>
</dbReference>
<dbReference type="InterPro" id="IPR001509">
    <property type="entry name" value="Epimerase_deHydtase"/>
</dbReference>
<dbReference type="Pfam" id="PF01370">
    <property type="entry name" value="Epimerase"/>
    <property type="match status" value="1"/>
</dbReference>